<comment type="caution">
    <text evidence="2">The sequence shown here is derived from an EMBL/GenBank/DDBJ whole genome shotgun (WGS) entry which is preliminary data.</text>
</comment>
<evidence type="ECO:0000256" key="1">
    <source>
        <dbReference type="SAM" id="MobiDB-lite"/>
    </source>
</evidence>
<evidence type="ECO:0000313" key="3">
    <source>
        <dbReference type="Proteomes" id="UP001501183"/>
    </source>
</evidence>
<sequence>MLANRDRARDSIHALSDQDLVDLVAEEISRRPNLRPVRDDVTALLAMSPTLALQHERAVTNPAAAAVARTRIVTDAIGAIVDDHEMLDSTAVSRVLGRAATSRNTASRLGASGTVVALPVSGHKLYPAFQFDPARRQVRPIVAEINRRLGAKDDPWGVASWWLSPTAFADDPRSPAELAAAGGHDQDLRDMADDLVAD</sequence>
<protein>
    <recommendedName>
        <fullName evidence="4">Antitoxin Xre/MbcA/ParS-like toxin-binding domain-containing protein</fullName>
    </recommendedName>
</protein>
<feature type="region of interest" description="Disordered" evidence="1">
    <location>
        <begin position="173"/>
        <end position="198"/>
    </location>
</feature>
<name>A0ABP8PK69_9NOCA</name>
<evidence type="ECO:0008006" key="4">
    <source>
        <dbReference type="Google" id="ProtNLM"/>
    </source>
</evidence>
<dbReference type="Proteomes" id="UP001501183">
    <property type="component" value="Unassembled WGS sequence"/>
</dbReference>
<reference evidence="3" key="1">
    <citation type="journal article" date="2019" name="Int. J. Syst. Evol. Microbiol.">
        <title>The Global Catalogue of Microorganisms (GCM) 10K type strain sequencing project: providing services to taxonomists for standard genome sequencing and annotation.</title>
        <authorList>
            <consortium name="The Broad Institute Genomics Platform"/>
            <consortium name="The Broad Institute Genome Sequencing Center for Infectious Disease"/>
            <person name="Wu L."/>
            <person name="Ma J."/>
        </authorList>
    </citation>
    <scope>NUCLEOTIDE SEQUENCE [LARGE SCALE GENOMIC DNA]</scope>
    <source>
        <strain evidence="3">JCM 32206</strain>
    </source>
</reference>
<dbReference type="RefSeq" id="WP_345351664.1">
    <property type="nucleotide sequence ID" value="NZ_BAABFB010000072.1"/>
</dbReference>
<keyword evidence="3" id="KW-1185">Reference proteome</keyword>
<gene>
    <name evidence="2" type="ORF">GCM10023094_48780</name>
</gene>
<proteinExistence type="predicted"/>
<evidence type="ECO:0000313" key="2">
    <source>
        <dbReference type="EMBL" id="GAA4488609.1"/>
    </source>
</evidence>
<dbReference type="EMBL" id="BAABFB010000072">
    <property type="protein sequence ID" value="GAA4488609.1"/>
    <property type="molecule type" value="Genomic_DNA"/>
</dbReference>
<accession>A0ABP8PK69</accession>
<organism evidence="2 3">
    <name type="scientific">Rhodococcus olei</name>
    <dbReference type="NCBI Taxonomy" id="2161675"/>
    <lineage>
        <taxon>Bacteria</taxon>
        <taxon>Bacillati</taxon>
        <taxon>Actinomycetota</taxon>
        <taxon>Actinomycetes</taxon>
        <taxon>Mycobacteriales</taxon>
        <taxon>Nocardiaceae</taxon>
        <taxon>Rhodococcus</taxon>
    </lineage>
</organism>